<dbReference type="InterPro" id="IPR051332">
    <property type="entry name" value="Fosfomycin_Res_Enzymes"/>
</dbReference>
<gene>
    <name evidence="2" type="ORF">Q5H92_17255</name>
</gene>
<dbReference type="Proteomes" id="UP001167796">
    <property type="component" value="Unassembled WGS sequence"/>
</dbReference>
<dbReference type="EMBL" id="JAUQSX010000009">
    <property type="protein sequence ID" value="MDO7848117.1"/>
    <property type="molecule type" value="Genomic_DNA"/>
</dbReference>
<accession>A0ABT9AFG4</accession>
<feature type="domain" description="VOC" evidence="1">
    <location>
        <begin position="2"/>
        <end position="117"/>
    </location>
</feature>
<dbReference type="InterPro" id="IPR029068">
    <property type="entry name" value="Glyas_Bleomycin-R_OHBP_Dase"/>
</dbReference>
<protein>
    <submittedName>
        <fullName evidence="2">VOC family protein</fullName>
    </submittedName>
</protein>
<dbReference type="PROSITE" id="PS51819">
    <property type="entry name" value="VOC"/>
    <property type="match status" value="1"/>
</dbReference>
<dbReference type="SUPFAM" id="SSF54593">
    <property type="entry name" value="Glyoxalase/Bleomycin resistance protein/Dihydroxybiphenyl dioxygenase"/>
    <property type="match status" value="1"/>
</dbReference>
<name>A0ABT9AFG4_9BACT</name>
<evidence type="ECO:0000313" key="2">
    <source>
        <dbReference type="EMBL" id="MDO7848117.1"/>
    </source>
</evidence>
<organism evidence="2 3">
    <name type="scientific">Hymenobacter mellowenesis</name>
    <dbReference type="NCBI Taxonomy" id="3063995"/>
    <lineage>
        <taxon>Bacteria</taxon>
        <taxon>Pseudomonadati</taxon>
        <taxon>Bacteroidota</taxon>
        <taxon>Cytophagia</taxon>
        <taxon>Cytophagales</taxon>
        <taxon>Hymenobacteraceae</taxon>
        <taxon>Hymenobacter</taxon>
    </lineage>
</organism>
<dbReference type="PANTHER" id="PTHR36113">
    <property type="entry name" value="LYASE, PUTATIVE-RELATED-RELATED"/>
    <property type="match status" value="1"/>
</dbReference>
<reference evidence="2" key="1">
    <citation type="submission" date="2023-07" db="EMBL/GenBank/DDBJ databases">
        <authorList>
            <person name="Kim M.K."/>
        </authorList>
    </citation>
    <scope>NUCLEOTIDE SEQUENCE</scope>
    <source>
        <strain evidence="2">M29</strain>
    </source>
</reference>
<dbReference type="Pfam" id="PF00903">
    <property type="entry name" value="Glyoxalase"/>
    <property type="match status" value="1"/>
</dbReference>
<dbReference type="RefSeq" id="WP_305012798.1">
    <property type="nucleotide sequence ID" value="NZ_JAUQSX010000009.1"/>
</dbReference>
<dbReference type="CDD" id="cd06587">
    <property type="entry name" value="VOC"/>
    <property type="match status" value="1"/>
</dbReference>
<dbReference type="InterPro" id="IPR004360">
    <property type="entry name" value="Glyas_Fos-R_dOase_dom"/>
</dbReference>
<evidence type="ECO:0000313" key="3">
    <source>
        <dbReference type="Proteomes" id="UP001167796"/>
    </source>
</evidence>
<keyword evidence="3" id="KW-1185">Reference proteome</keyword>
<evidence type="ECO:0000259" key="1">
    <source>
        <dbReference type="PROSITE" id="PS51819"/>
    </source>
</evidence>
<dbReference type="Gene3D" id="3.10.180.10">
    <property type="entry name" value="2,3-Dihydroxybiphenyl 1,2-Dioxygenase, domain 1"/>
    <property type="match status" value="1"/>
</dbReference>
<comment type="caution">
    <text evidence="2">The sequence shown here is derived from an EMBL/GenBank/DDBJ whole genome shotgun (WGS) entry which is preliminary data.</text>
</comment>
<proteinExistence type="predicted"/>
<dbReference type="InterPro" id="IPR037523">
    <property type="entry name" value="VOC_core"/>
</dbReference>
<sequence>MILNHLNLAVSDVPQTQVFFEKYFGLQAVTKSNSALVVLRDAAGMVLTLSNFDRAPEVHYPEHFHLGFIQQSPDQVNALYQRLTADGFTIDPPRKFHGSWTFYLRAPGGILVEVLADM</sequence>
<dbReference type="PANTHER" id="PTHR36113:SF3">
    <property type="entry name" value="SLL5075 PROTEIN"/>
    <property type="match status" value="1"/>
</dbReference>